<reference evidence="1" key="1">
    <citation type="submission" date="2022-08" db="EMBL/GenBank/DDBJ databases">
        <title>Genome Sequence of Pycnoporus sanguineus.</title>
        <authorList>
            <person name="Buettner E."/>
        </authorList>
    </citation>
    <scope>NUCLEOTIDE SEQUENCE</scope>
    <source>
        <strain evidence="1">CG-C14</strain>
    </source>
</reference>
<proteinExistence type="predicted"/>
<keyword evidence="2" id="KW-1185">Reference proteome</keyword>
<sequence>MASSAAQGPVETPGQAAQSVRPNANAMDGALEDLAPLDAKLTAGPSISKGEKVLNTMGDKIDGLVSKSNSAMAVLNTVAPVVSAVEKTDLAQKIERGIQRFADDIPWLMKGLDELARIHPAVTVAVLAFKAVYALETTRQENDRRVVMLYVEMKDMMSVMVQLRGVESRTHVGLDGRVLQDRLMELAEKTAQDIRDCANVCDTFLKKRLIVKVLKGPVWAEKLAEFVKTFADRKGDFQFALVVCICAC</sequence>
<accession>A0ACC1MEC8</accession>
<protein>
    <submittedName>
        <fullName evidence="1">Uncharacterized protein</fullName>
    </submittedName>
</protein>
<evidence type="ECO:0000313" key="2">
    <source>
        <dbReference type="Proteomes" id="UP001144978"/>
    </source>
</evidence>
<dbReference type="Proteomes" id="UP001144978">
    <property type="component" value="Unassembled WGS sequence"/>
</dbReference>
<organism evidence="1 2">
    <name type="scientific">Trametes sanguinea</name>
    <dbReference type="NCBI Taxonomy" id="158606"/>
    <lineage>
        <taxon>Eukaryota</taxon>
        <taxon>Fungi</taxon>
        <taxon>Dikarya</taxon>
        <taxon>Basidiomycota</taxon>
        <taxon>Agaricomycotina</taxon>
        <taxon>Agaricomycetes</taxon>
        <taxon>Polyporales</taxon>
        <taxon>Polyporaceae</taxon>
        <taxon>Trametes</taxon>
    </lineage>
</organism>
<comment type="caution">
    <text evidence="1">The sequence shown here is derived from an EMBL/GenBank/DDBJ whole genome shotgun (WGS) entry which is preliminary data.</text>
</comment>
<dbReference type="EMBL" id="JANSHE010007052">
    <property type="protein sequence ID" value="KAJ2965360.1"/>
    <property type="molecule type" value="Genomic_DNA"/>
</dbReference>
<name>A0ACC1MEC8_9APHY</name>
<gene>
    <name evidence="1" type="ORF">NUW54_g14143</name>
</gene>
<evidence type="ECO:0000313" key="1">
    <source>
        <dbReference type="EMBL" id="KAJ2965360.1"/>
    </source>
</evidence>